<name>A0ABY7DU16_MYAAR</name>
<feature type="region of interest" description="Disordered" evidence="2">
    <location>
        <begin position="41"/>
        <end position="82"/>
    </location>
</feature>
<evidence type="ECO:0000256" key="1">
    <source>
        <dbReference type="ARBA" id="ARBA00005361"/>
    </source>
</evidence>
<comment type="similarity">
    <text evidence="1">Belongs to the dynein light chain Tctex-type family.</text>
</comment>
<evidence type="ECO:0000256" key="2">
    <source>
        <dbReference type="SAM" id="MobiDB-lite"/>
    </source>
</evidence>
<feature type="compositionally biased region" description="Polar residues" evidence="2">
    <location>
        <begin position="57"/>
        <end position="82"/>
    </location>
</feature>
<dbReference type="Gene3D" id="3.30.1140.40">
    <property type="entry name" value="Tctex-1"/>
    <property type="match status" value="1"/>
</dbReference>
<dbReference type="CDD" id="cd21451">
    <property type="entry name" value="DLC-like_TCTEX1D"/>
    <property type="match status" value="1"/>
</dbReference>
<keyword evidence="4" id="KW-1185">Reference proteome</keyword>
<organism evidence="3 4">
    <name type="scientific">Mya arenaria</name>
    <name type="common">Soft-shell clam</name>
    <dbReference type="NCBI Taxonomy" id="6604"/>
    <lineage>
        <taxon>Eukaryota</taxon>
        <taxon>Metazoa</taxon>
        <taxon>Spiralia</taxon>
        <taxon>Lophotrochozoa</taxon>
        <taxon>Mollusca</taxon>
        <taxon>Bivalvia</taxon>
        <taxon>Autobranchia</taxon>
        <taxon>Heteroconchia</taxon>
        <taxon>Euheterodonta</taxon>
        <taxon>Imparidentia</taxon>
        <taxon>Neoheterodontei</taxon>
        <taxon>Myida</taxon>
        <taxon>Myoidea</taxon>
        <taxon>Myidae</taxon>
        <taxon>Mya</taxon>
    </lineage>
</organism>
<dbReference type="Pfam" id="PF03645">
    <property type="entry name" value="Tctex-1"/>
    <property type="match status" value="1"/>
</dbReference>
<accession>A0ABY7DU16</accession>
<dbReference type="InterPro" id="IPR005334">
    <property type="entry name" value="Tctex-1-like"/>
</dbReference>
<protein>
    <submittedName>
        <fullName evidence="3">DYT2B-like protein</fullName>
    </submittedName>
</protein>
<sequence>MCTQDVGSLPAVVLNGVNIERLSLANNVTQNDVKSDAKLTTSSAKSAVSGRRGTSYGLLQSHTGTSKISPQAQPNNDMEQNPNIRYENTYKTEPDSGKKLCLRRVKQLANEVLERELEGESYCPNTAGRLACNAANVIKNEAAMKKEGSDLNKGDKDGVFAEWQKQKQSIVQPPAGAQLSSRRKSNLKDLATHLNMTRNTGTGFRRLTLSMRAKSEISADNFGQSKVKKENTYKMSPDENIKISCPKVKNAVEKLLQDELGDFGYELDFASKLACDLSDKIKDAVKELGFHRHKIAVNVMVGQAADQGGIQFISLIE</sequence>
<dbReference type="PANTHER" id="PTHR21255:SF7">
    <property type="entry name" value="DYNEIN LIGHT CHAIN TCTEX-TYPE PROTEIN 2B"/>
    <property type="match status" value="1"/>
</dbReference>
<dbReference type="PANTHER" id="PTHR21255">
    <property type="entry name" value="T-COMPLEX-ASSOCIATED-TESTIS-EXPRESSED 1/ DYNEIN LIGHT CHAIN"/>
    <property type="match status" value="1"/>
</dbReference>
<proteinExistence type="inferred from homology"/>
<dbReference type="InterPro" id="IPR038586">
    <property type="entry name" value="Tctex-1-like_sf"/>
</dbReference>
<dbReference type="EMBL" id="CP111014">
    <property type="protein sequence ID" value="WAR00374.1"/>
    <property type="molecule type" value="Genomic_DNA"/>
</dbReference>
<evidence type="ECO:0000313" key="4">
    <source>
        <dbReference type="Proteomes" id="UP001164746"/>
    </source>
</evidence>
<gene>
    <name evidence="3" type="ORF">MAR_024746</name>
</gene>
<dbReference type="Proteomes" id="UP001164746">
    <property type="component" value="Chromosome 3"/>
</dbReference>
<reference evidence="3" key="1">
    <citation type="submission" date="2022-11" db="EMBL/GenBank/DDBJ databases">
        <title>Centuries of genome instability and evolution in soft-shell clam transmissible cancer (bioRxiv).</title>
        <authorList>
            <person name="Hart S.F.M."/>
            <person name="Yonemitsu M.A."/>
            <person name="Giersch R.M."/>
            <person name="Beal B.F."/>
            <person name="Arriagada G."/>
            <person name="Davis B.W."/>
            <person name="Ostrander E.A."/>
            <person name="Goff S.P."/>
            <person name="Metzger M.J."/>
        </authorList>
    </citation>
    <scope>NUCLEOTIDE SEQUENCE</scope>
    <source>
        <strain evidence="3">MELC-2E11</strain>
        <tissue evidence="3">Siphon/mantle</tissue>
    </source>
</reference>
<evidence type="ECO:0000313" key="3">
    <source>
        <dbReference type="EMBL" id="WAR00374.1"/>
    </source>
</evidence>